<evidence type="ECO:0000259" key="1">
    <source>
        <dbReference type="SMART" id="SM00507"/>
    </source>
</evidence>
<dbReference type="RefSeq" id="WP_207363849.1">
    <property type="nucleotide sequence ID" value="NZ_JAFMYV010000003.1"/>
</dbReference>
<dbReference type="GO" id="GO:0003676">
    <property type="term" value="F:nucleic acid binding"/>
    <property type="evidence" value="ECO:0007669"/>
    <property type="project" value="InterPro"/>
</dbReference>
<sequence length="136" mass="15833">MSRSIPLAVRRKVSLRANAQCEYCLVAERVSLYKFHIEHIKSLKHEGTNDLINLAYCCPDCNYYKGSDIGTFSDDGESLIRFYNPRKDRWDDHFELDNGTIHGKTDIGRATVKLFKFNDIDRLIFRQQLIDLGLYP</sequence>
<feature type="domain" description="HNH nuclease" evidence="1">
    <location>
        <begin position="8"/>
        <end position="63"/>
    </location>
</feature>
<dbReference type="SMART" id="SM00507">
    <property type="entry name" value="HNHc"/>
    <property type="match status" value="1"/>
</dbReference>
<name>A0A939K5B3_9BACT</name>
<dbReference type="Proteomes" id="UP000664034">
    <property type="component" value="Unassembled WGS sequence"/>
</dbReference>
<keyword evidence="2" id="KW-0255">Endonuclease</keyword>
<dbReference type="GO" id="GO:0008270">
    <property type="term" value="F:zinc ion binding"/>
    <property type="evidence" value="ECO:0007669"/>
    <property type="project" value="InterPro"/>
</dbReference>
<evidence type="ECO:0000313" key="3">
    <source>
        <dbReference type="Proteomes" id="UP000664034"/>
    </source>
</evidence>
<dbReference type="Gene3D" id="1.10.30.50">
    <property type="match status" value="1"/>
</dbReference>
<dbReference type="Pfam" id="PF01844">
    <property type="entry name" value="HNH"/>
    <property type="match status" value="1"/>
</dbReference>
<proteinExistence type="predicted"/>
<reference evidence="2" key="1">
    <citation type="submission" date="2021-03" db="EMBL/GenBank/DDBJ databases">
        <title>Fibrella sp. HMF5335 genome sequencing and assembly.</title>
        <authorList>
            <person name="Kang H."/>
            <person name="Kim H."/>
            <person name="Bae S."/>
            <person name="Joh K."/>
        </authorList>
    </citation>
    <scope>NUCLEOTIDE SEQUENCE</scope>
    <source>
        <strain evidence="2">HMF5335</strain>
    </source>
</reference>
<dbReference type="InterPro" id="IPR003615">
    <property type="entry name" value="HNH_nuc"/>
</dbReference>
<protein>
    <submittedName>
        <fullName evidence="2">HNH endonuclease</fullName>
    </submittedName>
</protein>
<keyword evidence="3" id="KW-1185">Reference proteome</keyword>
<gene>
    <name evidence="2" type="ORF">J2I47_06945</name>
</gene>
<keyword evidence="2" id="KW-0540">Nuclease</keyword>
<organism evidence="2 3">
    <name type="scientific">Fibrella rubiginis</name>
    <dbReference type="NCBI Taxonomy" id="2817060"/>
    <lineage>
        <taxon>Bacteria</taxon>
        <taxon>Pseudomonadati</taxon>
        <taxon>Bacteroidota</taxon>
        <taxon>Cytophagia</taxon>
        <taxon>Cytophagales</taxon>
        <taxon>Spirosomataceae</taxon>
        <taxon>Fibrella</taxon>
    </lineage>
</organism>
<evidence type="ECO:0000313" key="2">
    <source>
        <dbReference type="EMBL" id="MBO0936280.1"/>
    </source>
</evidence>
<dbReference type="CDD" id="cd00085">
    <property type="entry name" value="HNHc"/>
    <property type="match status" value="1"/>
</dbReference>
<dbReference type="AlphaFoldDB" id="A0A939K5B3"/>
<accession>A0A939K5B3</accession>
<comment type="caution">
    <text evidence="2">The sequence shown here is derived from an EMBL/GenBank/DDBJ whole genome shotgun (WGS) entry which is preliminary data.</text>
</comment>
<dbReference type="InterPro" id="IPR002711">
    <property type="entry name" value="HNH"/>
</dbReference>
<dbReference type="GO" id="GO:0004519">
    <property type="term" value="F:endonuclease activity"/>
    <property type="evidence" value="ECO:0007669"/>
    <property type="project" value="UniProtKB-KW"/>
</dbReference>
<keyword evidence="2" id="KW-0378">Hydrolase</keyword>
<dbReference type="EMBL" id="JAFMYV010000003">
    <property type="protein sequence ID" value="MBO0936280.1"/>
    <property type="molecule type" value="Genomic_DNA"/>
</dbReference>